<reference evidence="3" key="1">
    <citation type="submission" date="2017-03" db="EMBL/GenBank/DDBJ databases">
        <title>Genomes of endolithic fungi from Antarctica.</title>
        <authorList>
            <person name="Coleine C."/>
            <person name="Masonjones S."/>
            <person name="Stajich J.E."/>
        </authorList>
    </citation>
    <scope>NUCLEOTIDE SEQUENCE [LARGE SCALE GENOMIC DNA]</scope>
    <source>
        <strain evidence="3">CCFEE 5527</strain>
    </source>
</reference>
<dbReference type="AlphaFoldDB" id="A0A1V8T8E1"/>
<feature type="domain" description="Dienelactone hydrolase" evidence="1">
    <location>
        <begin position="33"/>
        <end position="286"/>
    </location>
</feature>
<dbReference type="PANTHER" id="PTHR17630:SF105">
    <property type="entry name" value="DIENELACTONE HYDROLASE FAMILY PROTEIN (AFU_ORTHOLOGUE AFUA_4G08790)"/>
    <property type="match status" value="1"/>
</dbReference>
<name>A0A1V8T8E1_9PEZI</name>
<gene>
    <name evidence="2" type="ORF">B0A48_07139</name>
</gene>
<dbReference type="STRING" id="1507870.A0A1V8T8E1"/>
<protein>
    <recommendedName>
        <fullName evidence="1">Dienelactone hydrolase domain-containing protein</fullName>
    </recommendedName>
</protein>
<sequence length="523" mass="57554">MSTGVGMSSCCLSGVVNNGSPKGMERTVGGLPCYVAEPEDNSTTKTVIFLVDIFGWKLPNTRLLADSYARAGFTAYVPEVHDGDSLPPSFLQTVEPQLPEREKQTVLEKTAATAQVGATLGPWLIKHREGVSRPIIENFIAQVRLIPGTDKVGVIGFCWGGRYAILAGQHPLSGPGSDNKGVDAVFAAHPSLVSIPADFDAVNVPLGLALGDKDSLLGEADVLKIREVMEKKRSGGEGARKCESEVKVYEDQVHGFALRGDFSNEKDKKAMDEAEKQGIEWFKKYLAMIVLVNDVIETCGVSTVLAPLADSALSQSMLRFTQEYAAAGGESFTGHLSFDFLVDEAEAEAAARDATKHVHLHPIECNPRAHTAVALFNDTPAMAEAYMTLLQPSTPVKKLKVDEEVMANGLAPQPIFPITPTKQYNWVGHDLFEFIILPVFALLFSNTTNTSQVLDSFIEFAEHLLFWHDGTFEVWDPLPAWWLYHVYWPTQFLLCLLYGRKWSRINAQHSAYDFAVFRVDLDT</sequence>
<accession>A0A1V8T8E1</accession>
<dbReference type="Pfam" id="PF01738">
    <property type="entry name" value="DLH"/>
    <property type="match status" value="1"/>
</dbReference>
<keyword evidence="3" id="KW-1185">Reference proteome</keyword>
<dbReference type="SUPFAM" id="SSF53474">
    <property type="entry name" value="alpha/beta-Hydrolases"/>
    <property type="match status" value="1"/>
</dbReference>
<dbReference type="OrthoDB" id="17560at2759"/>
<dbReference type="Gene3D" id="3.40.50.1820">
    <property type="entry name" value="alpha/beta hydrolase"/>
    <property type="match status" value="1"/>
</dbReference>
<proteinExistence type="predicted"/>
<organism evidence="2 3">
    <name type="scientific">Cryoendolithus antarcticus</name>
    <dbReference type="NCBI Taxonomy" id="1507870"/>
    <lineage>
        <taxon>Eukaryota</taxon>
        <taxon>Fungi</taxon>
        <taxon>Dikarya</taxon>
        <taxon>Ascomycota</taxon>
        <taxon>Pezizomycotina</taxon>
        <taxon>Dothideomycetes</taxon>
        <taxon>Dothideomycetidae</taxon>
        <taxon>Cladosporiales</taxon>
        <taxon>Cladosporiaceae</taxon>
        <taxon>Cryoendolithus</taxon>
    </lineage>
</organism>
<evidence type="ECO:0000259" key="1">
    <source>
        <dbReference type="Pfam" id="PF01738"/>
    </source>
</evidence>
<dbReference type="InterPro" id="IPR029058">
    <property type="entry name" value="AB_hydrolase_fold"/>
</dbReference>
<dbReference type="PANTHER" id="PTHR17630">
    <property type="entry name" value="DIENELACTONE HYDROLASE"/>
    <property type="match status" value="1"/>
</dbReference>
<comment type="caution">
    <text evidence="2">The sequence shown here is derived from an EMBL/GenBank/DDBJ whole genome shotgun (WGS) entry which is preliminary data.</text>
</comment>
<dbReference type="Proteomes" id="UP000192596">
    <property type="component" value="Unassembled WGS sequence"/>
</dbReference>
<dbReference type="InParanoid" id="A0A1V8T8E1"/>
<evidence type="ECO:0000313" key="3">
    <source>
        <dbReference type="Proteomes" id="UP000192596"/>
    </source>
</evidence>
<dbReference type="InterPro" id="IPR002925">
    <property type="entry name" value="Dienelactn_hydro"/>
</dbReference>
<evidence type="ECO:0000313" key="2">
    <source>
        <dbReference type="EMBL" id="OQO07442.1"/>
    </source>
</evidence>
<dbReference type="EMBL" id="NAJO01000014">
    <property type="protein sequence ID" value="OQO07442.1"/>
    <property type="molecule type" value="Genomic_DNA"/>
</dbReference>
<dbReference type="GO" id="GO:0016787">
    <property type="term" value="F:hydrolase activity"/>
    <property type="evidence" value="ECO:0007669"/>
    <property type="project" value="InterPro"/>
</dbReference>